<evidence type="ECO:0000256" key="3">
    <source>
        <dbReference type="ARBA" id="ARBA00004286"/>
    </source>
</evidence>
<evidence type="ECO:0000256" key="4">
    <source>
        <dbReference type="ARBA" id="ARBA00009439"/>
    </source>
</evidence>
<protein>
    <recommendedName>
        <fullName evidence="5">DNA repair protein RAD50</fullName>
    </recommendedName>
</protein>
<keyword evidence="17" id="KW-0469">Meiosis</keyword>
<organism evidence="22 23">
    <name type="scientific">Bathycoccus prasinos</name>
    <dbReference type="NCBI Taxonomy" id="41875"/>
    <lineage>
        <taxon>Eukaryota</taxon>
        <taxon>Viridiplantae</taxon>
        <taxon>Chlorophyta</taxon>
        <taxon>Mamiellophyceae</taxon>
        <taxon>Mamiellales</taxon>
        <taxon>Bathycoccaceae</taxon>
        <taxon>Bathycoccus</taxon>
    </lineage>
</organism>
<dbReference type="SUPFAM" id="SSF52540">
    <property type="entry name" value="P-loop containing nucleoside triphosphate hydrolases"/>
    <property type="match status" value="2"/>
</dbReference>
<evidence type="ECO:0000256" key="12">
    <source>
        <dbReference type="ARBA" id="ARBA00022840"/>
    </source>
</evidence>
<keyword evidence="10" id="KW-0378">Hydrolase</keyword>
<dbReference type="NCBIfam" id="TIGR00606">
    <property type="entry name" value="rad50"/>
    <property type="match status" value="1"/>
</dbReference>
<dbReference type="InterPro" id="IPR038729">
    <property type="entry name" value="Rad50/SbcC_AAA"/>
</dbReference>
<dbReference type="GO" id="GO:0070192">
    <property type="term" value="P:chromosome organization involved in meiotic cell cycle"/>
    <property type="evidence" value="ECO:0007669"/>
    <property type="project" value="TreeGrafter"/>
</dbReference>
<evidence type="ECO:0000256" key="10">
    <source>
        <dbReference type="ARBA" id="ARBA00022801"/>
    </source>
</evidence>
<evidence type="ECO:0000256" key="8">
    <source>
        <dbReference type="ARBA" id="ARBA00022741"/>
    </source>
</evidence>
<comment type="subcellular location">
    <subcellularLocation>
        <location evidence="3">Chromosome</location>
    </subcellularLocation>
    <subcellularLocation>
        <location evidence="2">Nucleus</location>
    </subcellularLocation>
</comment>
<dbReference type="GO" id="GO:0030870">
    <property type="term" value="C:Mre11 complex"/>
    <property type="evidence" value="ECO:0007669"/>
    <property type="project" value="InterPro"/>
</dbReference>
<keyword evidence="16" id="KW-0539">Nucleus</keyword>
<evidence type="ECO:0000256" key="19">
    <source>
        <dbReference type="SAM" id="Coils"/>
    </source>
</evidence>
<comment type="catalytic activity">
    <reaction evidence="18">
        <text>ATP + H2O = ADP + phosphate + H(+)</text>
        <dbReference type="Rhea" id="RHEA:13065"/>
        <dbReference type="ChEBI" id="CHEBI:15377"/>
        <dbReference type="ChEBI" id="CHEBI:15378"/>
        <dbReference type="ChEBI" id="CHEBI:30616"/>
        <dbReference type="ChEBI" id="CHEBI:43474"/>
        <dbReference type="ChEBI" id="CHEBI:456216"/>
    </reaction>
</comment>
<evidence type="ECO:0000256" key="2">
    <source>
        <dbReference type="ARBA" id="ARBA00004123"/>
    </source>
</evidence>
<evidence type="ECO:0000256" key="7">
    <source>
        <dbReference type="ARBA" id="ARBA00022723"/>
    </source>
</evidence>
<dbReference type="GO" id="GO:0000794">
    <property type="term" value="C:condensed nuclear chromosome"/>
    <property type="evidence" value="ECO:0007669"/>
    <property type="project" value="TreeGrafter"/>
</dbReference>
<dbReference type="GeneID" id="19017852"/>
<feature type="region of interest" description="Disordered" evidence="20">
    <location>
        <begin position="395"/>
        <end position="434"/>
    </location>
</feature>
<evidence type="ECO:0000259" key="21">
    <source>
        <dbReference type="Pfam" id="PF13476"/>
    </source>
</evidence>
<dbReference type="Gene3D" id="3.40.50.300">
    <property type="entry name" value="P-loop containing nucleotide triphosphate hydrolases"/>
    <property type="match status" value="2"/>
</dbReference>
<dbReference type="GO" id="GO:0003691">
    <property type="term" value="F:double-stranded telomeric DNA binding"/>
    <property type="evidence" value="ECO:0007669"/>
    <property type="project" value="TreeGrafter"/>
</dbReference>
<keyword evidence="23" id="KW-1185">Reference proteome</keyword>
<dbReference type="GO" id="GO:0007004">
    <property type="term" value="P:telomere maintenance via telomerase"/>
    <property type="evidence" value="ECO:0007669"/>
    <property type="project" value="TreeGrafter"/>
</dbReference>
<evidence type="ECO:0000256" key="16">
    <source>
        <dbReference type="ARBA" id="ARBA00023242"/>
    </source>
</evidence>
<evidence type="ECO:0000256" key="15">
    <source>
        <dbReference type="ARBA" id="ARBA00023204"/>
    </source>
</evidence>
<feature type="compositionally biased region" description="Polar residues" evidence="20">
    <location>
        <begin position="414"/>
        <end position="427"/>
    </location>
</feature>
<evidence type="ECO:0000256" key="18">
    <source>
        <dbReference type="ARBA" id="ARBA00049360"/>
    </source>
</evidence>
<name>K8EY73_9CHLO</name>
<evidence type="ECO:0000256" key="6">
    <source>
        <dbReference type="ARBA" id="ARBA00022454"/>
    </source>
</evidence>
<evidence type="ECO:0000256" key="11">
    <source>
        <dbReference type="ARBA" id="ARBA00022833"/>
    </source>
</evidence>
<keyword evidence="11" id="KW-0862">Zinc</keyword>
<dbReference type="InterPro" id="IPR004584">
    <property type="entry name" value="Rad50_eukaryotes"/>
</dbReference>
<dbReference type="InterPro" id="IPR027417">
    <property type="entry name" value="P-loop_NTPase"/>
</dbReference>
<dbReference type="RefSeq" id="XP_007515339.1">
    <property type="nucleotide sequence ID" value="XM_007515277.1"/>
</dbReference>
<dbReference type="EMBL" id="FO082278">
    <property type="protein sequence ID" value="CCO14218.1"/>
    <property type="molecule type" value="Genomic_DNA"/>
</dbReference>
<dbReference type="PANTHER" id="PTHR18867:SF12">
    <property type="entry name" value="DNA REPAIR PROTEIN RAD50"/>
    <property type="match status" value="1"/>
</dbReference>
<feature type="region of interest" description="Disordered" evidence="20">
    <location>
        <begin position="949"/>
        <end position="985"/>
    </location>
</feature>
<keyword evidence="9" id="KW-0227">DNA damage</keyword>
<feature type="coiled-coil region" evidence="19">
    <location>
        <begin position="547"/>
        <end position="574"/>
    </location>
</feature>
<evidence type="ECO:0000256" key="5">
    <source>
        <dbReference type="ARBA" id="ARBA00017893"/>
    </source>
</evidence>
<evidence type="ECO:0000256" key="17">
    <source>
        <dbReference type="ARBA" id="ARBA00023254"/>
    </source>
</evidence>
<evidence type="ECO:0000313" key="22">
    <source>
        <dbReference type="EMBL" id="CCO14218.1"/>
    </source>
</evidence>
<feature type="coiled-coil region" evidence="19">
    <location>
        <begin position="440"/>
        <end position="506"/>
    </location>
</feature>
<keyword evidence="8" id="KW-0547">Nucleotide-binding</keyword>
<dbReference type="GO" id="GO:0006302">
    <property type="term" value="P:double-strand break repair"/>
    <property type="evidence" value="ECO:0007669"/>
    <property type="project" value="InterPro"/>
</dbReference>
<comment type="similarity">
    <text evidence="4">Belongs to the SMC family. RAD50 subfamily.</text>
</comment>
<feature type="compositionally biased region" description="Acidic residues" evidence="20">
    <location>
        <begin position="396"/>
        <end position="412"/>
    </location>
</feature>
<keyword evidence="12" id="KW-0067">ATP-binding</keyword>
<dbReference type="FunFam" id="3.40.50.300:FF:000593">
    <property type="entry name" value="DNA repair protein RAD50"/>
    <property type="match status" value="1"/>
</dbReference>
<dbReference type="GO" id="GO:0000722">
    <property type="term" value="P:telomere maintenance via recombination"/>
    <property type="evidence" value="ECO:0007669"/>
    <property type="project" value="TreeGrafter"/>
</dbReference>
<dbReference type="GO" id="GO:0016887">
    <property type="term" value="F:ATP hydrolysis activity"/>
    <property type="evidence" value="ECO:0007669"/>
    <property type="project" value="InterPro"/>
</dbReference>
<proteinExistence type="inferred from homology"/>
<keyword evidence="6" id="KW-0158">Chromosome</keyword>
<feature type="coiled-coil region" evidence="19">
    <location>
        <begin position="222"/>
        <end position="376"/>
    </location>
</feature>
<feature type="coiled-coil region" evidence="19">
    <location>
        <begin position="796"/>
        <end position="823"/>
    </location>
</feature>
<dbReference type="STRING" id="41875.K8EY73"/>
<keyword evidence="15" id="KW-0234">DNA repair</keyword>
<dbReference type="Pfam" id="PF13476">
    <property type="entry name" value="AAA_23"/>
    <property type="match status" value="1"/>
</dbReference>
<dbReference type="KEGG" id="bpg:Bathy01g01160"/>
<dbReference type="Proteomes" id="UP000198341">
    <property type="component" value="Chromosome 1"/>
</dbReference>
<keyword evidence="13" id="KW-0460">Magnesium</keyword>
<gene>
    <name evidence="22" type="ORF">Bathy01g01160</name>
</gene>
<dbReference type="GO" id="GO:0051880">
    <property type="term" value="F:G-quadruplex DNA binding"/>
    <property type="evidence" value="ECO:0007669"/>
    <property type="project" value="TreeGrafter"/>
</dbReference>
<evidence type="ECO:0000313" key="23">
    <source>
        <dbReference type="Proteomes" id="UP000198341"/>
    </source>
</evidence>
<dbReference type="GO" id="GO:0046872">
    <property type="term" value="F:metal ion binding"/>
    <property type="evidence" value="ECO:0007669"/>
    <property type="project" value="UniProtKB-KW"/>
</dbReference>
<evidence type="ECO:0000256" key="20">
    <source>
        <dbReference type="SAM" id="MobiDB-lite"/>
    </source>
</evidence>
<dbReference type="GO" id="GO:0043047">
    <property type="term" value="F:single-stranded telomeric DNA binding"/>
    <property type="evidence" value="ECO:0007669"/>
    <property type="project" value="TreeGrafter"/>
</dbReference>
<accession>K8EY73</accession>
<feature type="domain" description="Rad50/SbcC-type AAA" evidence="21">
    <location>
        <begin position="6"/>
        <end position="251"/>
    </location>
</feature>
<dbReference type="GO" id="GO:0005524">
    <property type="term" value="F:ATP binding"/>
    <property type="evidence" value="ECO:0007669"/>
    <property type="project" value="UniProtKB-KW"/>
</dbReference>
<evidence type="ECO:0000256" key="13">
    <source>
        <dbReference type="ARBA" id="ARBA00022842"/>
    </source>
</evidence>
<comment type="cofactor">
    <cofactor evidence="1">
        <name>Zn(2+)</name>
        <dbReference type="ChEBI" id="CHEBI:29105"/>
    </cofactor>
</comment>
<reference evidence="22 23" key="1">
    <citation type="submission" date="2011-10" db="EMBL/GenBank/DDBJ databases">
        <authorList>
            <person name="Genoscope - CEA"/>
        </authorList>
    </citation>
    <scope>NUCLEOTIDE SEQUENCE [LARGE SCALE GENOMIC DNA]</scope>
    <source>
        <strain evidence="22 23">RCC 1105</strain>
    </source>
</reference>
<dbReference type="PANTHER" id="PTHR18867">
    <property type="entry name" value="RAD50"/>
    <property type="match status" value="1"/>
</dbReference>
<evidence type="ECO:0000256" key="1">
    <source>
        <dbReference type="ARBA" id="ARBA00001947"/>
    </source>
</evidence>
<sequence>MCTVDKLLIKGIRAFAPDHDHVITFPKPLTLIVGSNGAGKTTIIECLKMGSTGELPPSARSGQAFIHDPKVADATEVKAQIKLRFQNSIGKPFVVIRSFQLVQKSGGKLEKKDLDQIIQMVDENTGEKVSLTKKCADINAEVPILMGVSKAILENVVFVHQEESNWPLGEGAVLKKKFDDIFSATKYTKALEHIRKLRVEQVGEIKDARGKCETLRVRKDHAVKLTATRDDNEQKARALEAQIASVDENIEKAMKSVEDMTGALAGARRLAEEKLSVESKLSAVKAENERKVERVDNVYTESLEELEGLREQFTAKFATMKEELAQLHSEVKDLHMQSDALKDKKDSEFQKVGRLQAEAEQHVKRLEKRVEHAKEVARENAEIGQAICNAILNMSDDGEDEEDDDEEDDEMVDATQNESARNNTQRPSKSERESTMKLFRKALGERLQVLQDAAKNAREKRQNAHAEATSAIVNVDMKKKRGEEKIRDKQKLREELRANIDAITKDLTQSATVVAIDEYKKNEQEAKEIFNKRSKEVELAGDGKAEMTEIENEIESIDKQLQALRSEQEEAARAGETQVKIRLKRDEIAAKQEALTSILNSRKDRLEAAFRGAQGVPEPLLLSEEVKRIEKERREAATLAERELASSKTMRESRRREVDAAETTLNSWKDDARVCEEQASDAPTVVLLGDKGLLGVEDAMHKVNEDIKEAQKTMEYMRAGNVLLTDYLQKAVANTACPMCTRGFPNIKEMSAFEKRLRTIIDAAPDQLEINEKKITECEAKREKLLGLTSIAARYKELKEKRIPAAEDEYKKAQDTLDEACNTELRFQRALEEAKKARDTVVAVVEDAATISRHAQELNTLETQLRMMPGGMTSGREAEIRSITAIAGDLDVEQANRENKENQLKVLRRKKERTDNELAQLDRNWRDAKDALADAERNQLKTISLREEKKKLERDQDQATRDIETLERELPPLEDEKKKLEREREERVKIEKDNEDAVDDKTRTLQKSIDFFDSLNDPIQKYIESNARQTLREIQKSFESADVKIDATLKKLATKQKEYKSKEKSVNKQSEIQRTLEDNIALQRGKKEEKELEMRIKELQETASKFGNVKDLGEELKRREKVHNQLEVTKAEAAGQVKTHREMARSSEKELNSAEYKNIDSRLSKETIRFQTLEMVNSDLNRYYTALDKALMAFHSSKMGDINKVVKELWQRTYRGQDIDYIQIRSDAEKQEGKTGGKSSYNYRVVMICNGAELDMRGRCSAGQKVLACLIIRLALAETFCLNCGILALDEPTTNLDTPNAESLARSLIDIMHSRREQENFQLIVITHDVEFAHMLGQRQQADYYWRVTKDENQHSCVEREDIYE</sequence>
<keyword evidence="14 19" id="KW-0175">Coiled coil</keyword>
<keyword evidence="7" id="KW-0479">Metal-binding</keyword>
<dbReference type="OrthoDB" id="18797at2759"/>
<dbReference type="eggNOG" id="KOG0962">
    <property type="taxonomic scope" value="Eukaryota"/>
</dbReference>
<evidence type="ECO:0000256" key="9">
    <source>
        <dbReference type="ARBA" id="ARBA00022763"/>
    </source>
</evidence>
<evidence type="ECO:0000256" key="14">
    <source>
        <dbReference type="ARBA" id="ARBA00023054"/>
    </source>
</evidence>
<feature type="coiled-coil region" evidence="19">
    <location>
        <begin position="622"/>
        <end position="713"/>
    </location>
</feature>